<keyword evidence="3" id="KW-1185">Reference proteome</keyword>
<evidence type="ECO:0000313" key="2">
    <source>
        <dbReference type="EMBL" id="KAJ8726417.1"/>
    </source>
</evidence>
<evidence type="ECO:0000256" key="1">
    <source>
        <dbReference type="SAM" id="Phobius"/>
    </source>
</evidence>
<proteinExistence type="predicted"/>
<keyword evidence="1" id="KW-0472">Membrane</keyword>
<dbReference type="EMBL" id="JARGEI010000009">
    <property type="protein sequence ID" value="KAJ8726417.1"/>
    <property type="molecule type" value="Genomic_DNA"/>
</dbReference>
<evidence type="ECO:0000313" key="3">
    <source>
        <dbReference type="Proteomes" id="UP001231518"/>
    </source>
</evidence>
<keyword evidence="1" id="KW-0812">Transmembrane</keyword>
<accession>A0AAD8DWG8</accession>
<dbReference type="Proteomes" id="UP001231518">
    <property type="component" value="Chromosome 10"/>
</dbReference>
<dbReference type="AlphaFoldDB" id="A0AAD8DWG8"/>
<keyword evidence="1" id="KW-1133">Transmembrane helix</keyword>
<feature type="transmembrane region" description="Helical" evidence="1">
    <location>
        <begin position="32"/>
        <end position="50"/>
    </location>
</feature>
<sequence>MPIWSEAIGKHGKVLAICLDILKTFDRVCHESLITLLLTFGLSAGFYAWIADFLSYRSIRVVIDGTGSSVITRTEPSRQRRVLFQARLKEMSANCRGLVGRKTLGTRIFRKVSTKE</sequence>
<protein>
    <recommendedName>
        <fullName evidence="4">Reverse transcriptase domain-containing protein</fullName>
    </recommendedName>
</protein>
<evidence type="ECO:0008006" key="4">
    <source>
        <dbReference type="Google" id="ProtNLM"/>
    </source>
</evidence>
<comment type="caution">
    <text evidence="2">The sequence shown here is derived from an EMBL/GenBank/DDBJ whole genome shotgun (WGS) entry which is preliminary data.</text>
</comment>
<organism evidence="2 3">
    <name type="scientific">Mythimna separata</name>
    <name type="common">Oriental armyworm</name>
    <name type="synonym">Pseudaletia separata</name>
    <dbReference type="NCBI Taxonomy" id="271217"/>
    <lineage>
        <taxon>Eukaryota</taxon>
        <taxon>Metazoa</taxon>
        <taxon>Ecdysozoa</taxon>
        <taxon>Arthropoda</taxon>
        <taxon>Hexapoda</taxon>
        <taxon>Insecta</taxon>
        <taxon>Pterygota</taxon>
        <taxon>Neoptera</taxon>
        <taxon>Endopterygota</taxon>
        <taxon>Lepidoptera</taxon>
        <taxon>Glossata</taxon>
        <taxon>Ditrysia</taxon>
        <taxon>Noctuoidea</taxon>
        <taxon>Noctuidae</taxon>
        <taxon>Noctuinae</taxon>
        <taxon>Hadenini</taxon>
        <taxon>Mythimna</taxon>
    </lineage>
</organism>
<reference evidence="2" key="1">
    <citation type="submission" date="2023-03" db="EMBL/GenBank/DDBJ databases">
        <title>Chromosome-level genomes of two armyworms, Mythimna separata and Mythimna loreyi, provide insights into the biosynthesis and reception of sex pheromones.</title>
        <authorList>
            <person name="Zhao H."/>
        </authorList>
    </citation>
    <scope>NUCLEOTIDE SEQUENCE</scope>
    <source>
        <strain evidence="2">BeijingLab</strain>
        <tissue evidence="2">Pupa</tissue>
    </source>
</reference>
<gene>
    <name evidence="2" type="ORF">PYW07_001115</name>
</gene>
<name>A0AAD8DWG8_MYTSE</name>